<evidence type="ECO:0000313" key="2">
    <source>
        <dbReference type="EMBL" id="WYJ76409.1"/>
    </source>
</evidence>
<accession>A0ABZ2SKN5</accession>
<evidence type="ECO:0000313" key="3">
    <source>
        <dbReference type="Proteomes" id="UP000664701"/>
    </source>
</evidence>
<sequence length="122" mass="14011">MSKLAKSLISFFVLLVVAGGGFFYYMMVPTAYYTQINDKGTEIKGSFDNKEEYVQYEYSQAGYDKEGNEKTLDFMTHPDLGRPFKQDAYLKINVTRFKGENSYEEVQKAEVPQKALEKLDGK</sequence>
<dbReference type="PANTHER" id="PTHR36433:SF2">
    <property type="entry name" value="YXEA FAMILY PROTEIN"/>
    <property type="match status" value="1"/>
</dbReference>
<dbReference type="EMBL" id="CP147251">
    <property type="protein sequence ID" value="WYJ76409.1"/>
    <property type="molecule type" value="Genomic_DNA"/>
</dbReference>
<dbReference type="PANTHER" id="PTHR36433">
    <property type="entry name" value="HYPOTHETICAL CYTOSOLIC PROTEIN"/>
    <property type="match status" value="1"/>
</dbReference>
<dbReference type="InterPro" id="IPR036166">
    <property type="entry name" value="YxeA-like_sf"/>
</dbReference>
<proteinExistence type="predicted"/>
<dbReference type="Pfam" id="PF06486">
    <property type="entry name" value="DUF1093"/>
    <property type="match status" value="1"/>
</dbReference>
<dbReference type="NCBIfam" id="TIGR01655">
    <property type="entry name" value="yxeA_fam"/>
    <property type="match status" value="1"/>
</dbReference>
<dbReference type="SUPFAM" id="SSF159121">
    <property type="entry name" value="BC4932-like"/>
    <property type="match status" value="1"/>
</dbReference>
<dbReference type="Proteomes" id="UP000664701">
    <property type="component" value="Chromosome"/>
</dbReference>
<feature type="transmembrane region" description="Helical" evidence="1">
    <location>
        <begin position="7"/>
        <end position="27"/>
    </location>
</feature>
<dbReference type="RefSeq" id="WP_207942340.1">
    <property type="nucleotide sequence ID" value="NZ_CP147251.1"/>
</dbReference>
<keyword evidence="1" id="KW-0812">Transmembrane</keyword>
<keyword evidence="3" id="KW-1185">Reference proteome</keyword>
<name>A0ABZ2SKN5_9ENTE</name>
<protein>
    <recommendedName>
        <fullName evidence="4">YxeA family protein</fullName>
    </recommendedName>
</protein>
<reference evidence="2 3" key="2">
    <citation type="submission" date="2024-03" db="EMBL/GenBank/DDBJ databases">
        <title>The Genome Sequence of Enterococcus sp. DIV2402.</title>
        <authorList>
            <consortium name="The Broad Institute Genomics Platform"/>
            <consortium name="The Broad Institute Microbial Omics Core"/>
            <consortium name="The Broad Institute Genomic Center for Infectious Diseases"/>
            <person name="Earl A."/>
            <person name="Manson A."/>
            <person name="Gilmore M."/>
            <person name="Schwartman J."/>
            <person name="Shea T."/>
            <person name="Abouelleil A."/>
            <person name="Cao P."/>
            <person name="Chapman S."/>
            <person name="Cusick C."/>
            <person name="Young S."/>
            <person name="Neafsey D."/>
            <person name="Nusbaum C."/>
            <person name="Birren B."/>
        </authorList>
    </citation>
    <scope>NUCLEOTIDE SEQUENCE [LARGE SCALE GENOMIC DNA]</scope>
    <source>
        <strain evidence="2 3">DIV2402</strain>
    </source>
</reference>
<gene>
    <name evidence="2" type="ORF">DOK78_001035</name>
</gene>
<evidence type="ECO:0000256" key="1">
    <source>
        <dbReference type="SAM" id="Phobius"/>
    </source>
</evidence>
<keyword evidence="1" id="KW-1133">Transmembrane helix</keyword>
<evidence type="ECO:0008006" key="4">
    <source>
        <dbReference type="Google" id="ProtNLM"/>
    </source>
</evidence>
<reference evidence="2 3" key="1">
    <citation type="submission" date="2021-03" db="EMBL/GenBank/DDBJ databases">
        <authorList>
            <person name="Gilmore M.S."/>
            <person name="Schwartzman J."/>
            <person name="Van Tyne D."/>
            <person name="Martin M."/>
            <person name="Earl A.M."/>
            <person name="Manson A.L."/>
            <person name="Straub T."/>
            <person name="Salamzade R."/>
            <person name="Saavedra J."/>
            <person name="Lebreton F."/>
            <person name="Prichula J."/>
            <person name="Schaufler K."/>
            <person name="Gaca A."/>
            <person name="Sgardioli B."/>
            <person name="Wagenaar J."/>
            <person name="Strong T."/>
        </authorList>
    </citation>
    <scope>NUCLEOTIDE SEQUENCE [LARGE SCALE GENOMIC DNA]</scope>
    <source>
        <strain evidence="2 3">DIV2402</strain>
    </source>
</reference>
<keyword evidence="1" id="KW-0472">Membrane</keyword>
<organism evidence="2 3">
    <name type="scientific">Candidatus Enterococcus lowellii</name>
    <dbReference type="NCBI Taxonomy" id="2230877"/>
    <lineage>
        <taxon>Bacteria</taxon>
        <taxon>Bacillati</taxon>
        <taxon>Bacillota</taxon>
        <taxon>Bacilli</taxon>
        <taxon>Lactobacillales</taxon>
        <taxon>Enterococcaceae</taxon>
        <taxon>Enterococcus</taxon>
    </lineage>
</organism>
<dbReference type="InterPro" id="IPR006542">
    <property type="entry name" value="DUF1093"/>
</dbReference>
<dbReference type="Gene3D" id="2.40.50.480">
    <property type="match status" value="1"/>
</dbReference>